<reference evidence="1" key="1">
    <citation type="journal article" date="2023" name="Genome Biol. Evol.">
        <title>Long-read-based Genome Assembly of Drosophila gunungcola Reveals Fewer Chemosensory Genes in Flower-breeding Species.</title>
        <authorList>
            <person name="Negi A."/>
            <person name="Liao B.Y."/>
            <person name="Yeh S.D."/>
        </authorList>
    </citation>
    <scope>NUCLEOTIDE SEQUENCE</scope>
    <source>
        <strain evidence="1">Sukarami</strain>
    </source>
</reference>
<dbReference type="AlphaFoldDB" id="A0A9P9YCJ5"/>
<dbReference type="EMBL" id="JAMKOV010000073">
    <property type="protein sequence ID" value="KAI8034435.1"/>
    <property type="molecule type" value="Genomic_DNA"/>
</dbReference>
<gene>
    <name evidence="1" type="ORF">M5D96_012798</name>
</gene>
<comment type="caution">
    <text evidence="1">The sequence shown here is derived from an EMBL/GenBank/DDBJ whole genome shotgun (WGS) entry which is preliminary data.</text>
</comment>
<evidence type="ECO:0000313" key="1">
    <source>
        <dbReference type="EMBL" id="KAI8034435.1"/>
    </source>
</evidence>
<sequence>MHVQFDIWIEMSSSSSMHSPIEMSIRRATSHSHDFAQLLANIFVCKSCITSDTWAWPAIQFFQTENQPVL</sequence>
<evidence type="ECO:0000313" key="2">
    <source>
        <dbReference type="Proteomes" id="UP001059596"/>
    </source>
</evidence>
<dbReference type="Proteomes" id="UP001059596">
    <property type="component" value="Unassembled WGS sequence"/>
</dbReference>
<protein>
    <submittedName>
        <fullName evidence="1">Uncharacterized protein</fullName>
    </submittedName>
</protein>
<organism evidence="1 2">
    <name type="scientific">Drosophila gunungcola</name>
    <name type="common">fruit fly</name>
    <dbReference type="NCBI Taxonomy" id="103775"/>
    <lineage>
        <taxon>Eukaryota</taxon>
        <taxon>Metazoa</taxon>
        <taxon>Ecdysozoa</taxon>
        <taxon>Arthropoda</taxon>
        <taxon>Hexapoda</taxon>
        <taxon>Insecta</taxon>
        <taxon>Pterygota</taxon>
        <taxon>Neoptera</taxon>
        <taxon>Endopterygota</taxon>
        <taxon>Diptera</taxon>
        <taxon>Brachycera</taxon>
        <taxon>Muscomorpha</taxon>
        <taxon>Ephydroidea</taxon>
        <taxon>Drosophilidae</taxon>
        <taxon>Drosophila</taxon>
        <taxon>Sophophora</taxon>
    </lineage>
</organism>
<keyword evidence="2" id="KW-1185">Reference proteome</keyword>
<feature type="non-terminal residue" evidence="1">
    <location>
        <position position="70"/>
    </location>
</feature>
<accession>A0A9P9YCJ5</accession>
<name>A0A9P9YCJ5_9MUSC</name>
<proteinExistence type="predicted"/>